<evidence type="ECO:0000313" key="4">
    <source>
        <dbReference type="Proteomes" id="UP000008827"/>
    </source>
</evidence>
<gene>
    <name evidence="3" type="primary">LOC102664293</name>
    <name evidence="2" type="ORF">GLYMA_04G141300</name>
</gene>
<feature type="compositionally biased region" description="Polar residues" evidence="1">
    <location>
        <begin position="44"/>
        <end position="70"/>
    </location>
</feature>
<feature type="region of interest" description="Disordered" evidence="1">
    <location>
        <begin position="41"/>
        <end position="70"/>
    </location>
</feature>
<organism evidence="2">
    <name type="scientific">Glycine max</name>
    <name type="common">Soybean</name>
    <name type="synonym">Glycine hispida</name>
    <dbReference type="NCBI Taxonomy" id="3847"/>
    <lineage>
        <taxon>Eukaryota</taxon>
        <taxon>Viridiplantae</taxon>
        <taxon>Streptophyta</taxon>
        <taxon>Embryophyta</taxon>
        <taxon>Tracheophyta</taxon>
        <taxon>Spermatophyta</taxon>
        <taxon>Magnoliopsida</taxon>
        <taxon>eudicotyledons</taxon>
        <taxon>Gunneridae</taxon>
        <taxon>Pentapetalae</taxon>
        <taxon>rosids</taxon>
        <taxon>fabids</taxon>
        <taxon>Fabales</taxon>
        <taxon>Fabaceae</taxon>
        <taxon>Papilionoideae</taxon>
        <taxon>50 kb inversion clade</taxon>
        <taxon>NPAAA clade</taxon>
        <taxon>indigoferoid/millettioid clade</taxon>
        <taxon>Phaseoleae</taxon>
        <taxon>Glycine</taxon>
        <taxon>Glycine subgen. Soja</taxon>
    </lineage>
</organism>
<reference evidence="3" key="2">
    <citation type="submission" date="2018-02" db="UniProtKB">
        <authorList>
            <consortium name="EnsemblPlants"/>
        </authorList>
    </citation>
    <scope>IDENTIFICATION</scope>
    <source>
        <strain evidence="3">Williams 82</strain>
    </source>
</reference>
<protein>
    <submittedName>
        <fullName evidence="2 3">Uncharacterized protein</fullName>
    </submittedName>
</protein>
<keyword evidence="4" id="KW-1185">Reference proteome</keyword>
<sequence>MQIWKDKKKKKLRSVKDFIAASINTQGDALEAGITIEVGGDGTEGSQISSLPQEASSSSGPPWPCRTTTGSRSQFLAQCDFLIRKVEMRYSGNSSQKPKGPEAVLKVAPVTQCKFRLLKLEMENQERLKPKVDNGFKVGKRQNMLEKINRTKSIILKFKN</sequence>
<dbReference type="PaxDb" id="3847-GLYMA04G26821.1"/>
<evidence type="ECO:0000313" key="3">
    <source>
        <dbReference type="EnsemblPlants" id="KRH62903"/>
    </source>
</evidence>
<dbReference type="HOGENOM" id="CLU_1655292_0_0_1"/>
<reference evidence="2 3" key="1">
    <citation type="journal article" date="2010" name="Nature">
        <title>Genome sequence of the palaeopolyploid soybean.</title>
        <authorList>
            <person name="Schmutz J."/>
            <person name="Cannon S.B."/>
            <person name="Schlueter J."/>
            <person name="Ma J."/>
            <person name="Mitros T."/>
            <person name="Nelson W."/>
            <person name="Hyten D.L."/>
            <person name="Song Q."/>
            <person name="Thelen J.J."/>
            <person name="Cheng J."/>
            <person name="Xu D."/>
            <person name="Hellsten U."/>
            <person name="May G.D."/>
            <person name="Yu Y."/>
            <person name="Sakurai T."/>
            <person name="Umezawa T."/>
            <person name="Bhattacharyya M.K."/>
            <person name="Sandhu D."/>
            <person name="Valliyodan B."/>
            <person name="Lindquist E."/>
            <person name="Peto M."/>
            <person name="Grant D."/>
            <person name="Shu S."/>
            <person name="Goodstein D."/>
            <person name="Barry K."/>
            <person name="Futrell-Griggs M."/>
            <person name="Abernathy B."/>
            <person name="Du J."/>
            <person name="Tian Z."/>
            <person name="Zhu L."/>
            <person name="Gill N."/>
            <person name="Joshi T."/>
            <person name="Libault M."/>
            <person name="Sethuraman A."/>
            <person name="Zhang X.-C."/>
            <person name="Shinozaki K."/>
            <person name="Nguyen H.T."/>
            <person name="Wing R.A."/>
            <person name="Cregan P."/>
            <person name="Specht J."/>
            <person name="Grimwood J."/>
            <person name="Rokhsar D."/>
            <person name="Stacey G."/>
            <person name="Shoemaker R.C."/>
            <person name="Jackson S.A."/>
        </authorList>
    </citation>
    <scope>NUCLEOTIDE SEQUENCE [LARGE SCALE GENOMIC DNA]</scope>
    <source>
        <strain evidence="3">cv. Williams 82</strain>
        <tissue evidence="2">Callus</tissue>
    </source>
</reference>
<evidence type="ECO:0000256" key="1">
    <source>
        <dbReference type="SAM" id="MobiDB-lite"/>
    </source>
</evidence>
<dbReference type="EnsemblPlants" id="KRH62903">
    <property type="protein sequence ID" value="KRH62903"/>
    <property type="gene ID" value="GLYMA_04G141300"/>
</dbReference>
<evidence type="ECO:0000313" key="2">
    <source>
        <dbReference type="EMBL" id="KRH62903.1"/>
    </source>
</evidence>
<dbReference type="EMBL" id="CM000837">
    <property type="protein sequence ID" value="KRH62903.1"/>
    <property type="molecule type" value="Genomic_DNA"/>
</dbReference>
<dbReference type="GeneID" id="102664293"/>
<accession>K7KK96</accession>
<proteinExistence type="predicted"/>
<dbReference type="Gramene" id="KRH62903">
    <property type="protein sequence ID" value="KRH62903"/>
    <property type="gene ID" value="GLYMA_04G141300"/>
</dbReference>
<dbReference type="RefSeq" id="XP_006579233.1">
    <property type="nucleotide sequence ID" value="XM_006579170.4"/>
</dbReference>
<name>K7KK96_SOYBN</name>
<reference evidence="2" key="3">
    <citation type="submission" date="2018-07" db="EMBL/GenBank/DDBJ databases">
        <title>WGS assembly of Glycine max.</title>
        <authorList>
            <person name="Schmutz J."/>
            <person name="Cannon S."/>
            <person name="Schlueter J."/>
            <person name="Ma J."/>
            <person name="Mitros T."/>
            <person name="Nelson W."/>
            <person name="Hyten D."/>
            <person name="Song Q."/>
            <person name="Thelen J."/>
            <person name="Cheng J."/>
            <person name="Xu D."/>
            <person name="Hellsten U."/>
            <person name="May G."/>
            <person name="Yu Y."/>
            <person name="Sakurai T."/>
            <person name="Umezawa T."/>
            <person name="Bhattacharyya M."/>
            <person name="Sandhu D."/>
            <person name="Valliyodan B."/>
            <person name="Lindquist E."/>
            <person name="Peto M."/>
            <person name="Grant D."/>
            <person name="Shu S."/>
            <person name="Goodstein D."/>
            <person name="Barry K."/>
            <person name="Futrell-Griggs M."/>
            <person name="Abernathy B."/>
            <person name="Du J."/>
            <person name="Tian Z."/>
            <person name="Zhu L."/>
            <person name="Gill N."/>
            <person name="Joshi T."/>
            <person name="Libault M."/>
            <person name="Sethuraman A."/>
            <person name="Zhang X."/>
            <person name="Shinozaki K."/>
            <person name="Nguyen H."/>
            <person name="Wing R."/>
            <person name="Cregan P."/>
            <person name="Specht J."/>
            <person name="Grimwood J."/>
            <person name="Rokhsar D."/>
            <person name="Stacey G."/>
            <person name="Shoemaker R."/>
            <person name="Jackson S."/>
        </authorList>
    </citation>
    <scope>NUCLEOTIDE SEQUENCE</scope>
    <source>
        <tissue evidence="2">Callus</tissue>
    </source>
</reference>
<dbReference type="KEGG" id="gmx:102664293"/>
<dbReference type="AlphaFoldDB" id="K7KK96"/>
<dbReference type="Proteomes" id="UP000008827">
    <property type="component" value="Chromosome 4"/>
</dbReference>